<evidence type="ECO:0008006" key="3">
    <source>
        <dbReference type="Google" id="ProtNLM"/>
    </source>
</evidence>
<dbReference type="AlphaFoldDB" id="F2JIY3"/>
<dbReference type="EMBL" id="CP002582">
    <property type="protein sequence ID" value="ADZ83142.1"/>
    <property type="molecule type" value="Genomic_DNA"/>
</dbReference>
<keyword evidence="2" id="KW-1185">Reference proteome</keyword>
<dbReference type="Gene3D" id="2.30.130.30">
    <property type="entry name" value="Hypothetical protein"/>
    <property type="match status" value="1"/>
</dbReference>
<accession>F2JIY3</accession>
<reference evidence="1 2" key="1">
    <citation type="journal article" date="2011" name="J. Bacteriol.">
        <title>Complete genome sequence of the cellulose-degrading bacterium Cellulosilyticum lentocellum.</title>
        <authorList>
            <consortium name="US DOE Joint Genome Institute"/>
            <person name="Miller D.A."/>
            <person name="Suen G."/>
            <person name="Bruce D."/>
            <person name="Copeland A."/>
            <person name="Cheng J.F."/>
            <person name="Detter C."/>
            <person name="Goodwin L.A."/>
            <person name="Han C.S."/>
            <person name="Hauser L.J."/>
            <person name="Land M.L."/>
            <person name="Lapidus A."/>
            <person name="Lucas S."/>
            <person name="Meincke L."/>
            <person name="Pitluck S."/>
            <person name="Tapia R."/>
            <person name="Teshima H."/>
            <person name="Woyke T."/>
            <person name="Fox B.G."/>
            <person name="Angert E.R."/>
            <person name="Currie C.R."/>
        </authorList>
    </citation>
    <scope>NUCLEOTIDE SEQUENCE [LARGE SCALE GENOMIC DNA]</scope>
    <source>
        <strain evidence="2">ATCC 49066 / DSM 5427 / NCIMB 11756 / RHM5</strain>
    </source>
</reference>
<dbReference type="SUPFAM" id="SSF88697">
    <property type="entry name" value="PUA domain-like"/>
    <property type="match status" value="1"/>
</dbReference>
<protein>
    <recommendedName>
        <fullName evidence="3">ASCH domain-containing protein</fullName>
    </recommendedName>
</protein>
<dbReference type="InterPro" id="IPR015947">
    <property type="entry name" value="PUA-like_sf"/>
</dbReference>
<evidence type="ECO:0000313" key="1">
    <source>
        <dbReference type="EMBL" id="ADZ83142.1"/>
    </source>
</evidence>
<dbReference type="Proteomes" id="UP000008467">
    <property type="component" value="Chromosome"/>
</dbReference>
<organism evidence="1 2">
    <name type="scientific">Cellulosilyticum lentocellum (strain ATCC 49066 / DSM 5427 / NCIMB 11756 / RHM5)</name>
    <name type="common">Clostridium lentocellum</name>
    <dbReference type="NCBI Taxonomy" id="642492"/>
    <lineage>
        <taxon>Bacteria</taxon>
        <taxon>Bacillati</taxon>
        <taxon>Bacillota</taxon>
        <taxon>Clostridia</taxon>
        <taxon>Lachnospirales</taxon>
        <taxon>Cellulosilyticaceae</taxon>
        <taxon>Cellulosilyticum</taxon>
    </lineage>
</organism>
<dbReference type="eggNOG" id="COG4933">
    <property type="taxonomic scope" value="Bacteria"/>
</dbReference>
<sequence>MGEENKVKTVLISVHEKYWHMIKNGEKTLEIRKTKPAGIEYPFKVLCYVTGGKGIQGEFICKGTLVTNVFQQLCNRSYLSLYELFAYANGKDLVAWDVSSVKSYDIPIQIEEVGINRAPQSWGYIK</sequence>
<name>F2JIY3_CELLD</name>
<gene>
    <name evidence="1" type="ordered locus">Clole_1416</name>
</gene>
<dbReference type="KEGG" id="cle:Clole_1416"/>
<dbReference type="HOGENOM" id="CLU_1977589_0_0_9"/>
<evidence type="ECO:0000313" key="2">
    <source>
        <dbReference type="Proteomes" id="UP000008467"/>
    </source>
</evidence>
<proteinExistence type="predicted"/>